<evidence type="ECO:0000256" key="1">
    <source>
        <dbReference type="ARBA" id="ARBA00004713"/>
    </source>
</evidence>
<organism evidence="11 12">
    <name type="scientific">Paludibacterium denitrificans</name>
    <dbReference type="NCBI Taxonomy" id="2675226"/>
    <lineage>
        <taxon>Bacteria</taxon>
        <taxon>Pseudomonadati</taxon>
        <taxon>Pseudomonadota</taxon>
        <taxon>Betaproteobacteria</taxon>
        <taxon>Neisseriales</taxon>
        <taxon>Chromobacteriaceae</taxon>
        <taxon>Paludibacterium</taxon>
    </lineage>
</organism>
<dbReference type="SUPFAM" id="SSF53756">
    <property type="entry name" value="UDP-Glycosyltransferase/glycogen phosphorylase"/>
    <property type="match status" value="1"/>
</dbReference>
<feature type="active site" description="Proton acceptor" evidence="7">
    <location>
        <position position="62"/>
    </location>
</feature>
<evidence type="ECO:0000313" key="12">
    <source>
        <dbReference type="Proteomes" id="UP000446658"/>
    </source>
</evidence>
<dbReference type="AlphaFoldDB" id="A0A844GEZ9"/>
<keyword evidence="9" id="KW-1003">Cell membrane</keyword>
<dbReference type="FunFam" id="3.40.50.11720:FF:000001">
    <property type="entry name" value="3-deoxy-D-manno-octulosonic acid transferase"/>
    <property type="match status" value="1"/>
</dbReference>
<dbReference type="Pfam" id="PF04413">
    <property type="entry name" value="Glycos_transf_N"/>
    <property type="match status" value="1"/>
</dbReference>
<comment type="subcellular location">
    <subcellularLocation>
        <location evidence="9">Cell membrane</location>
    </subcellularLocation>
</comment>
<accession>A0A844GEZ9</accession>
<dbReference type="Gene3D" id="3.40.50.2000">
    <property type="entry name" value="Glycogen Phosphorylase B"/>
    <property type="match status" value="1"/>
</dbReference>
<dbReference type="NCBIfam" id="NF004386">
    <property type="entry name" value="PRK05749.1-2"/>
    <property type="match status" value="1"/>
</dbReference>
<comment type="function">
    <text evidence="9">Involved in lipopolysaccharide (LPS) biosynthesis. Catalyzes the transfer of 3-deoxy-D-manno-octulosonate (Kdo) residue(s) from CMP-Kdo to lipid IV(A), the tetraacyldisaccharide-1,4'-bisphosphate precursor of lipid A.</text>
</comment>
<evidence type="ECO:0000256" key="4">
    <source>
        <dbReference type="ARBA" id="ARBA00022679"/>
    </source>
</evidence>
<gene>
    <name evidence="11" type="ORF">GKE73_07850</name>
</gene>
<comment type="caution">
    <text evidence="11">The sequence shown here is derived from an EMBL/GenBank/DDBJ whole genome shotgun (WGS) entry which is preliminary data.</text>
</comment>
<dbReference type="GO" id="GO:0005886">
    <property type="term" value="C:plasma membrane"/>
    <property type="evidence" value="ECO:0007669"/>
    <property type="project" value="UniProtKB-SubCell"/>
</dbReference>
<keyword evidence="4 9" id="KW-0808">Transferase</keyword>
<dbReference type="EC" id="2.4.99.12" evidence="2 9"/>
<proteinExistence type="inferred from homology"/>
<name>A0A844GEZ9_9NEIS</name>
<comment type="pathway">
    <text evidence="1 9">Bacterial outer membrane biogenesis; LPS core biosynthesis.</text>
</comment>
<keyword evidence="9" id="KW-0448">Lipopolysaccharide biosynthesis</keyword>
<feature type="site" description="Transition state stabilizer" evidence="8">
    <location>
        <position position="131"/>
    </location>
</feature>
<dbReference type="EMBL" id="WLYX01000001">
    <property type="protein sequence ID" value="MTD33115.1"/>
    <property type="molecule type" value="Genomic_DNA"/>
</dbReference>
<evidence type="ECO:0000256" key="6">
    <source>
        <dbReference type="ARBA" id="ARBA00049183"/>
    </source>
</evidence>
<evidence type="ECO:0000256" key="7">
    <source>
        <dbReference type="PIRSR" id="PIRSR639901-1"/>
    </source>
</evidence>
<evidence type="ECO:0000256" key="2">
    <source>
        <dbReference type="ARBA" id="ARBA00012621"/>
    </source>
</evidence>
<keyword evidence="12" id="KW-1185">Reference proteome</keyword>
<dbReference type="PANTHER" id="PTHR42755">
    <property type="entry name" value="3-DEOXY-MANNO-OCTULOSONATE CYTIDYLYLTRANSFERASE"/>
    <property type="match status" value="1"/>
</dbReference>
<dbReference type="InterPro" id="IPR007507">
    <property type="entry name" value="Glycos_transf_N"/>
</dbReference>
<dbReference type="RefSeq" id="WP_230369861.1">
    <property type="nucleotide sequence ID" value="NZ_WLYX01000001.1"/>
</dbReference>
<dbReference type="InterPro" id="IPR039901">
    <property type="entry name" value="Kdotransferase"/>
</dbReference>
<dbReference type="UniPathway" id="UPA00958"/>
<evidence type="ECO:0000256" key="9">
    <source>
        <dbReference type="RuleBase" id="RU365103"/>
    </source>
</evidence>
<dbReference type="PANTHER" id="PTHR42755:SF1">
    <property type="entry name" value="3-DEOXY-D-MANNO-OCTULOSONIC ACID TRANSFERASE, MITOCHONDRIAL-RELATED"/>
    <property type="match status" value="1"/>
</dbReference>
<dbReference type="GO" id="GO:0009245">
    <property type="term" value="P:lipid A biosynthetic process"/>
    <property type="evidence" value="ECO:0007669"/>
    <property type="project" value="TreeGrafter"/>
</dbReference>
<evidence type="ECO:0000256" key="3">
    <source>
        <dbReference type="ARBA" id="ARBA00019077"/>
    </source>
</evidence>
<reference evidence="11 12" key="1">
    <citation type="submission" date="2019-11" db="EMBL/GenBank/DDBJ databases">
        <title>Draft genome sequence of Paludibacterium sp. dN18-1.</title>
        <authorList>
            <person name="Im W.-T."/>
        </authorList>
    </citation>
    <scope>NUCLEOTIDE SEQUENCE [LARGE SCALE GENOMIC DNA]</scope>
    <source>
        <strain evidence="12">dN 18-1</strain>
    </source>
</reference>
<protein>
    <recommendedName>
        <fullName evidence="3 9">3-deoxy-D-manno-octulosonic acid transferase</fullName>
        <shortName evidence="9">Kdo transferase</shortName>
        <ecNumber evidence="2 9">2.4.99.12</ecNumber>
    </recommendedName>
    <alternativeName>
        <fullName evidence="5 9">Lipid IV(A) 3-deoxy-D-manno-octulosonic acid transferase</fullName>
    </alternativeName>
</protein>
<comment type="similarity">
    <text evidence="9">Belongs to the glycosyltransferase group 1 family.</text>
</comment>
<evidence type="ECO:0000256" key="8">
    <source>
        <dbReference type="PIRSR" id="PIRSR639901-2"/>
    </source>
</evidence>
<feature type="site" description="Transition state stabilizer" evidence="8">
    <location>
        <position position="207"/>
    </location>
</feature>
<dbReference type="GO" id="GO:0009244">
    <property type="term" value="P:lipopolysaccharide core region biosynthetic process"/>
    <property type="evidence" value="ECO:0007669"/>
    <property type="project" value="UniProtKB-UniRule"/>
</dbReference>
<comment type="catalytic activity">
    <reaction evidence="6 9">
        <text>lipid IVA (E. coli) + CMP-3-deoxy-beta-D-manno-octulosonate = alpha-Kdo-(2-&gt;6)-lipid IVA (E. coli) + CMP + H(+)</text>
        <dbReference type="Rhea" id="RHEA:28066"/>
        <dbReference type="ChEBI" id="CHEBI:15378"/>
        <dbReference type="ChEBI" id="CHEBI:58603"/>
        <dbReference type="ChEBI" id="CHEBI:60364"/>
        <dbReference type="ChEBI" id="CHEBI:60377"/>
        <dbReference type="ChEBI" id="CHEBI:85987"/>
        <dbReference type="EC" id="2.4.99.12"/>
    </reaction>
</comment>
<dbReference type="NCBIfam" id="NF004388">
    <property type="entry name" value="PRK05749.1-4"/>
    <property type="match status" value="1"/>
</dbReference>
<evidence type="ECO:0000313" key="11">
    <source>
        <dbReference type="EMBL" id="MTD33115.1"/>
    </source>
</evidence>
<dbReference type="InterPro" id="IPR038107">
    <property type="entry name" value="Glycos_transf_N_sf"/>
</dbReference>
<dbReference type="Gene3D" id="3.40.50.11720">
    <property type="entry name" value="3-Deoxy-D-manno-octulosonic-acid transferase, N-terminal domain"/>
    <property type="match status" value="1"/>
</dbReference>
<evidence type="ECO:0000256" key="5">
    <source>
        <dbReference type="ARBA" id="ARBA00031445"/>
    </source>
</evidence>
<sequence length="429" mass="46743">MSWQRTLYSALWTLALPLVRRYLKKRAQKAPAYLQHWDERFGQPCKPRATGAIWVHAVSVGETRAALPLVNALRARWPEAPLLLTQMTPTGRATAEQLFPDAEVRYLPYDRPQAVRRFLQAYQPRFGVLMETELWPNLMHAAQQAHVPLFLVNARLSAKSLNGYRKIRSLIGPALAALTAIAAQSAGDAERLQQLGGPLPQVCGNTKYDFTPPADKLALGQIFRQRIGARPVLVCASTRDGEEALILQAWQEAADQLGDTLLVLVPRHPERFDSVVQLAENLGFPLQRRSDEQPLAPTTRVWLGDSMGELFAYYAAADVAFVGGSLLPLGGQNLIEPASIGLPVLFGPSMFNFAEASAHALAAGAARQVADAAQLVTTARQLLADPATRQSMHTAALAFTAAHRGACARIVTMIDAALASASPDKRRLS</sequence>
<evidence type="ECO:0000259" key="10">
    <source>
        <dbReference type="Pfam" id="PF04413"/>
    </source>
</evidence>
<keyword evidence="9" id="KW-0472">Membrane</keyword>
<feature type="domain" description="3-deoxy-D-manno-octulosonic-acid transferase N-terminal" evidence="10">
    <location>
        <begin position="35"/>
        <end position="209"/>
    </location>
</feature>
<dbReference type="GO" id="GO:0043842">
    <property type="term" value="F:Kdo transferase activity"/>
    <property type="evidence" value="ECO:0007669"/>
    <property type="project" value="UniProtKB-EC"/>
</dbReference>
<dbReference type="Proteomes" id="UP000446658">
    <property type="component" value="Unassembled WGS sequence"/>
</dbReference>